<dbReference type="Pfam" id="PF14307">
    <property type="entry name" value="Glyco_tran_WbsX"/>
    <property type="match status" value="2"/>
</dbReference>
<dbReference type="PANTHER" id="PTHR41244">
    <property type="entry name" value="RHAMNAN SYNTHESIS F"/>
    <property type="match status" value="1"/>
</dbReference>
<protein>
    <submittedName>
        <fullName evidence="1">Uncharacterized protein</fullName>
    </submittedName>
</protein>
<sequence length="252" mass="29149">MYKVLESMLEDGHPDLPFILSWENEPWTRTTNRGNRVEVLLPQTYGHEPEWEDHFQYLCRFFDHPSYMRRNGAPIFVLGSTKNMREVLVPMLRCWRRLALNHGFSGLHIINALGSSVHHPDDVGTVDAASHYWPHLFNNFDIPKSKCASTEDLPLPSNQTIQYWGSFAGFGERFKNCEKDTNFETDLKESFAQMARSSRSFAPNIFFHTAWNEWKNQAVLEPSTTSGFTILEAIRSALNQMPIRIISESEFC</sequence>
<dbReference type="AlphaFoldDB" id="A0A6U3RQQ5"/>
<dbReference type="EMBL" id="HBGS01015891">
    <property type="protein sequence ID" value="CAD9399893.1"/>
    <property type="molecule type" value="Transcribed_RNA"/>
</dbReference>
<dbReference type="EMBL" id="HBGS01015890">
    <property type="protein sequence ID" value="CAD9399889.1"/>
    <property type="molecule type" value="Transcribed_RNA"/>
</dbReference>
<evidence type="ECO:0000313" key="1">
    <source>
        <dbReference type="EMBL" id="CAD9399889.1"/>
    </source>
</evidence>
<organism evidence="1">
    <name type="scientific">Octactis speculum</name>
    <dbReference type="NCBI Taxonomy" id="3111310"/>
    <lineage>
        <taxon>Eukaryota</taxon>
        <taxon>Sar</taxon>
        <taxon>Stramenopiles</taxon>
        <taxon>Ochrophyta</taxon>
        <taxon>Dictyochophyceae</taxon>
        <taxon>Dictyochales</taxon>
        <taxon>Dictyochaceae</taxon>
        <taxon>Octactis</taxon>
    </lineage>
</organism>
<dbReference type="PANTHER" id="PTHR41244:SF1">
    <property type="entry name" value="GLYCOSYLTRANSFERASE"/>
    <property type="match status" value="1"/>
</dbReference>
<reference evidence="1" key="1">
    <citation type="submission" date="2021-01" db="EMBL/GenBank/DDBJ databases">
        <authorList>
            <person name="Corre E."/>
            <person name="Pelletier E."/>
            <person name="Niang G."/>
            <person name="Scheremetjew M."/>
            <person name="Finn R."/>
            <person name="Kale V."/>
            <person name="Holt S."/>
            <person name="Cochrane G."/>
            <person name="Meng A."/>
            <person name="Brown T."/>
            <person name="Cohen L."/>
        </authorList>
    </citation>
    <scope>NUCLEOTIDE SEQUENCE</scope>
    <source>
        <strain evidence="1">CCMP1381</strain>
    </source>
</reference>
<gene>
    <name evidence="1" type="ORF">DSPE1174_LOCUS8329</name>
    <name evidence="2" type="ORF">DSPE1174_LOCUS8330</name>
</gene>
<proteinExistence type="predicted"/>
<evidence type="ECO:0000313" key="2">
    <source>
        <dbReference type="EMBL" id="CAD9399893.1"/>
    </source>
</evidence>
<dbReference type="Gene3D" id="3.20.20.80">
    <property type="entry name" value="Glycosidases"/>
    <property type="match status" value="1"/>
</dbReference>
<accession>A0A6U3RQQ5</accession>
<dbReference type="InterPro" id="IPR032719">
    <property type="entry name" value="WbsX"/>
</dbReference>
<name>A0A6U3RQQ5_9STRA</name>